<proteinExistence type="predicted"/>
<dbReference type="RefSeq" id="XP_062684077.1">
    <property type="nucleotide sequence ID" value="XM_062831658.1"/>
</dbReference>
<protein>
    <submittedName>
        <fullName evidence="2">Uncharacterized protein</fullName>
    </submittedName>
</protein>
<dbReference type="EMBL" id="JAUEPP010000002">
    <property type="protein sequence ID" value="KAK3350782.1"/>
    <property type="molecule type" value="Genomic_DNA"/>
</dbReference>
<keyword evidence="1" id="KW-0472">Membrane</keyword>
<sequence>MATVDISPGIGLGLIVMTTWLPAVRCVSRIFRSWLTRLCGYFGSCISSSRHVSNFPVPDSQWCFYDIGCFACPFSVSVHPQCFCLRSPAYRAYGQSDVHEALDTFKQTLRRQANHQTERVAA</sequence>
<evidence type="ECO:0000256" key="1">
    <source>
        <dbReference type="SAM" id="Phobius"/>
    </source>
</evidence>
<comment type="caution">
    <text evidence="2">The sequence shown here is derived from an EMBL/GenBank/DDBJ whole genome shotgun (WGS) entry which is preliminary data.</text>
</comment>
<dbReference type="AlphaFoldDB" id="A0AAE0MTV6"/>
<feature type="transmembrane region" description="Helical" evidence="1">
    <location>
        <begin position="6"/>
        <end position="27"/>
    </location>
</feature>
<keyword evidence="1" id="KW-0812">Transmembrane</keyword>
<accession>A0AAE0MTV6</accession>
<dbReference type="GeneID" id="87868812"/>
<evidence type="ECO:0000313" key="3">
    <source>
        <dbReference type="Proteomes" id="UP001278500"/>
    </source>
</evidence>
<organism evidence="2 3">
    <name type="scientific">Neurospora tetraspora</name>
    <dbReference type="NCBI Taxonomy" id="94610"/>
    <lineage>
        <taxon>Eukaryota</taxon>
        <taxon>Fungi</taxon>
        <taxon>Dikarya</taxon>
        <taxon>Ascomycota</taxon>
        <taxon>Pezizomycotina</taxon>
        <taxon>Sordariomycetes</taxon>
        <taxon>Sordariomycetidae</taxon>
        <taxon>Sordariales</taxon>
        <taxon>Sordariaceae</taxon>
        <taxon>Neurospora</taxon>
    </lineage>
</organism>
<dbReference type="Proteomes" id="UP001278500">
    <property type="component" value="Unassembled WGS sequence"/>
</dbReference>
<name>A0AAE0MTV6_9PEZI</name>
<evidence type="ECO:0000313" key="2">
    <source>
        <dbReference type="EMBL" id="KAK3350782.1"/>
    </source>
</evidence>
<gene>
    <name evidence="2" type="ORF">B0H65DRAFT_98790</name>
</gene>
<keyword evidence="3" id="KW-1185">Reference proteome</keyword>
<keyword evidence="1" id="KW-1133">Transmembrane helix</keyword>
<reference evidence="2" key="2">
    <citation type="submission" date="2023-06" db="EMBL/GenBank/DDBJ databases">
        <authorList>
            <consortium name="Lawrence Berkeley National Laboratory"/>
            <person name="Haridas S."/>
            <person name="Hensen N."/>
            <person name="Bonometti L."/>
            <person name="Westerberg I."/>
            <person name="Brannstrom I.O."/>
            <person name="Guillou S."/>
            <person name="Cros-Aarteil S."/>
            <person name="Calhoun S."/>
            <person name="Kuo A."/>
            <person name="Mondo S."/>
            <person name="Pangilinan J."/>
            <person name="Riley R."/>
            <person name="Labutti K."/>
            <person name="Andreopoulos B."/>
            <person name="Lipzen A."/>
            <person name="Chen C."/>
            <person name="Yanf M."/>
            <person name="Daum C."/>
            <person name="Ng V."/>
            <person name="Clum A."/>
            <person name="Steindorff A."/>
            <person name="Ohm R."/>
            <person name="Martin F."/>
            <person name="Silar P."/>
            <person name="Natvig D."/>
            <person name="Lalanne C."/>
            <person name="Gautier V."/>
            <person name="Ament-Velasquez S.L."/>
            <person name="Kruys A."/>
            <person name="Hutchinson M.I."/>
            <person name="Powell A.J."/>
            <person name="Barry K."/>
            <person name="Miller A.N."/>
            <person name="Grigoriev I.V."/>
            <person name="Debuchy R."/>
            <person name="Gladieux P."/>
            <person name="Thoren M.H."/>
            <person name="Johannesson H."/>
        </authorList>
    </citation>
    <scope>NUCLEOTIDE SEQUENCE</scope>
    <source>
        <strain evidence="2">CBS 560.94</strain>
    </source>
</reference>
<reference evidence="2" key="1">
    <citation type="journal article" date="2023" name="Mol. Phylogenet. Evol.">
        <title>Genome-scale phylogeny and comparative genomics of the fungal order Sordariales.</title>
        <authorList>
            <person name="Hensen N."/>
            <person name="Bonometti L."/>
            <person name="Westerberg I."/>
            <person name="Brannstrom I.O."/>
            <person name="Guillou S."/>
            <person name="Cros-Aarteil S."/>
            <person name="Calhoun S."/>
            <person name="Haridas S."/>
            <person name="Kuo A."/>
            <person name="Mondo S."/>
            <person name="Pangilinan J."/>
            <person name="Riley R."/>
            <person name="LaButti K."/>
            <person name="Andreopoulos B."/>
            <person name="Lipzen A."/>
            <person name="Chen C."/>
            <person name="Yan M."/>
            <person name="Daum C."/>
            <person name="Ng V."/>
            <person name="Clum A."/>
            <person name="Steindorff A."/>
            <person name="Ohm R.A."/>
            <person name="Martin F."/>
            <person name="Silar P."/>
            <person name="Natvig D.O."/>
            <person name="Lalanne C."/>
            <person name="Gautier V."/>
            <person name="Ament-Velasquez S.L."/>
            <person name="Kruys A."/>
            <person name="Hutchinson M.I."/>
            <person name="Powell A.J."/>
            <person name="Barry K."/>
            <person name="Miller A.N."/>
            <person name="Grigoriev I.V."/>
            <person name="Debuchy R."/>
            <person name="Gladieux P."/>
            <person name="Hiltunen Thoren M."/>
            <person name="Johannesson H."/>
        </authorList>
    </citation>
    <scope>NUCLEOTIDE SEQUENCE</scope>
    <source>
        <strain evidence="2">CBS 560.94</strain>
    </source>
</reference>